<dbReference type="RefSeq" id="WP_062803004.1">
    <property type="nucleotide sequence ID" value="NZ_CP014845.1"/>
</dbReference>
<accession>A0A142JSX9</accession>
<dbReference type="KEGG" id="cnan:A2G96_25650"/>
<dbReference type="EMBL" id="CP014845">
    <property type="protein sequence ID" value="AMR81191.1"/>
    <property type="molecule type" value="Genomic_DNA"/>
</dbReference>
<reference evidence="1 2" key="1">
    <citation type="submission" date="2016-03" db="EMBL/GenBank/DDBJ databases">
        <title>Complete genome sequence of a novel chlorpyrifos degrading bacterium, Cupriavidus nantongensis sp. X1.</title>
        <authorList>
            <person name="Fang L."/>
        </authorList>
    </citation>
    <scope>NUCLEOTIDE SEQUENCE [LARGE SCALE GENOMIC DNA]</scope>
    <source>
        <strain evidence="1 2">X1</strain>
    </source>
</reference>
<dbReference type="STRING" id="1796606.A2G96_25650"/>
<evidence type="ECO:0008006" key="3">
    <source>
        <dbReference type="Google" id="ProtNLM"/>
    </source>
</evidence>
<organism evidence="1 2">
    <name type="scientific">Cupriavidus nantongensis</name>
    <dbReference type="NCBI Taxonomy" id="1796606"/>
    <lineage>
        <taxon>Bacteria</taxon>
        <taxon>Pseudomonadati</taxon>
        <taxon>Pseudomonadota</taxon>
        <taxon>Betaproteobacteria</taxon>
        <taxon>Burkholderiales</taxon>
        <taxon>Burkholderiaceae</taxon>
        <taxon>Cupriavidus</taxon>
    </lineage>
</organism>
<evidence type="ECO:0000313" key="1">
    <source>
        <dbReference type="EMBL" id="AMR81191.1"/>
    </source>
</evidence>
<name>A0A142JSX9_9BURK</name>
<dbReference type="AlphaFoldDB" id="A0A142JSX9"/>
<dbReference type="InterPro" id="IPR021233">
    <property type="entry name" value="DUF2783"/>
</dbReference>
<evidence type="ECO:0000313" key="2">
    <source>
        <dbReference type="Proteomes" id="UP000075238"/>
    </source>
</evidence>
<dbReference type="OrthoDB" id="6460891at2"/>
<keyword evidence="2" id="KW-1185">Reference proteome</keyword>
<protein>
    <recommendedName>
        <fullName evidence="3">DNA topoisomerase IV</fullName>
    </recommendedName>
</protein>
<dbReference type="Pfam" id="PF10932">
    <property type="entry name" value="DUF2783"/>
    <property type="match status" value="1"/>
</dbReference>
<dbReference type="Proteomes" id="UP000075238">
    <property type="component" value="Chromosome 2"/>
</dbReference>
<proteinExistence type="predicted"/>
<sequence length="82" mass="8674">MPNSLNTQPNLARPDDFYEALIEMHRDLDEAQSQAANAQLILLLANHIGDHDVLLAAMAEARAGVVASADTCADTSADTTPA</sequence>
<gene>
    <name evidence="1" type="ORF">A2G96_25650</name>
</gene>